<comment type="caution">
    <text evidence="1">The sequence shown here is derived from an EMBL/GenBank/DDBJ whole genome shotgun (WGS) entry which is preliminary data.</text>
</comment>
<gene>
    <name evidence="1" type="ORF">M5D96_013991</name>
</gene>
<name>A0A9P9YA79_9MUSC</name>
<evidence type="ECO:0000313" key="1">
    <source>
        <dbReference type="EMBL" id="KAI8033249.1"/>
    </source>
</evidence>
<dbReference type="Proteomes" id="UP001059596">
    <property type="component" value="Unassembled WGS sequence"/>
</dbReference>
<sequence>MRWLAVRCDQS</sequence>
<accession>A0A9P9YA79</accession>
<keyword evidence="2" id="KW-1185">Reference proteome</keyword>
<organism evidence="1 2">
    <name type="scientific">Drosophila gunungcola</name>
    <name type="common">fruit fly</name>
    <dbReference type="NCBI Taxonomy" id="103775"/>
    <lineage>
        <taxon>Eukaryota</taxon>
        <taxon>Metazoa</taxon>
        <taxon>Ecdysozoa</taxon>
        <taxon>Arthropoda</taxon>
        <taxon>Hexapoda</taxon>
        <taxon>Insecta</taxon>
        <taxon>Pterygota</taxon>
        <taxon>Neoptera</taxon>
        <taxon>Endopterygota</taxon>
        <taxon>Diptera</taxon>
        <taxon>Brachycera</taxon>
        <taxon>Muscomorpha</taxon>
        <taxon>Ephydroidea</taxon>
        <taxon>Drosophilidae</taxon>
        <taxon>Drosophila</taxon>
        <taxon>Sophophora</taxon>
    </lineage>
</organism>
<protein>
    <submittedName>
        <fullName evidence="1">Uncharacterized protein</fullName>
    </submittedName>
</protein>
<evidence type="ECO:0000313" key="2">
    <source>
        <dbReference type="Proteomes" id="UP001059596"/>
    </source>
</evidence>
<reference evidence="1" key="1">
    <citation type="journal article" date="2023" name="Genome Biol. Evol.">
        <title>Long-read-based Genome Assembly of Drosophila gunungcola Reveals Fewer Chemosensory Genes in Flower-breeding Species.</title>
        <authorList>
            <person name="Negi A."/>
            <person name="Liao B.Y."/>
            <person name="Yeh S.D."/>
        </authorList>
    </citation>
    <scope>NUCLEOTIDE SEQUENCE</scope>
    <source>
        <strain evidence="1">Sukarami</strain>
    </source>
</reference>
<dbReference type="EMBL" id="JAMKOV010000158">
    <property type="protein sequence ID" value="KAI8033249.1"/>
    <property type="molecule type" value="Genomic_DNA"/>
</dbReference>
<proteinExistence type="predicted"/>